<evidence type="ECO:0000256" key="1">
    <source>
        <dbReference type="SAM" id="Phobius"/>
    </source>
</evidence>
<organism evidence="2 3">
    <name type="scientific">Brassica napus</name>
    <name type="common">Rape</name>
    <dbReference type="NCBI Taxonomy" id="3708"/>
    <lineage>
        <taxon>Eukaryota</taxon>
        <taxon>Viridiplantae</taxon>
        <taxon>Streptophyta</taxon>
        <taxon>Embryophyta</taxon>
        <taxon>Tracheophyta</taxon>
        <taxon>Spermatophyta</taxon>
        <taxon>Magnoliopsida</taxon>
        <taxon>eudicotyledons</taxon>
        <taxon>Gunneridae</taxon>
        <taxon>Pentapetalae</taxon>
        <taxon>rosids</taxon>
        <taxon>malvids</taxon>
        <taxon>Brassicales</taxon>
        <taxon>Brassicaceae</taxon>
        <taxon>Brassiceae</taxon>
        <taxon>Brassica</taxon>
    </lineage>
</organism>
<protein>
    <submittedName>
        <fullName evidence="2">Uncharacterized protein</fullName>
    </submittedName>
</protein>
<sequence length="181" mass="20637">MTIGSCFNSIDLELRSLILKTLGSPIRRGQKKMLPFLGNTLAKSCRKGRLQCRDFSSVSEKAVSKVYRYCFTAVFGGAGFLLGGVTTSPVSKGLREYEEYFRKGISSIASSPLSSRVKHAWEEQNKLVLGLAFIGGWFVKANINVFKRREDWYRVHKFVDDEKKRLEEKRARNEKELDDDV</sequence>
<gene>
    <name evidence="2" type="ORF">HID58_000468</name>
</gene>
<dbReference type="EMBL" id="JAGKQM010000001">
    <property type="protein sequence ID" value="KAH0940831.1"/>
    <property type="molecule type" value="Genomic_DNA"/>
</dbReference>
<keyword evidence="1" id="KW-1133">Transmembrane helix</keyword>
<evidence type="ECO:0000313" key="2">
    <source>
        <dbReference type="EMBL" id="KAH0940831.1"/>
    </source>
</evidence>
<dbReference type="Proteomes" id="UP000824890">
    <property type="component" value="Unassembled WGS sequence"/>
</dbReference>
<feature type="transmembrane region" description="Helical" evidence="1">
    <location>
        <begin position="66"/>
        <end position="85"/>
    </location>
</feature>
<comment type="caution">
    <text evidence="2">The sequence shown here is derived from an EMBL/GenBank/DDBJ whole genome shotgun (WGS) entry which is preliminary data.</text>
</comment>
<name>A0ABQ8EGM7_BRANA</name>
<feature type="transmembrane region" description="Helical" evidence="1">
    <location>
        <begin position="127"/>
        <end position="146"/>
    </location>
</feature>
<evidence type="ECO:0000313" key="3">
    <source>
        <dbReference type="Proteomes" id="UP000824890"/>
    </source>
</evidence>
<keyword evidence="1" id="KW-0472">Membrane</keyword>
<keyword evidence="3" id="KW-1185">Reference proteome</keyword>
<proteinExistence type="predicted"/>
<reference evidence="2 3" key="1">
    <citation type="submission" date="2021-05" db="EMBL/GenBank/DDBJ databases">
        <title>Genome Assembly of Synthetic Allotetraploid Brassica napus Reveals Homoeologous Exchanges between Subgenomes.</title>
        <authorList>
            <person name="Davis J.T."/>
        </authorList>
    </citation>
    <scope>NUCLEOTIDE SEQUENCE [LARGE SCALE GENOMIC DNA]</scope>
    <source>
        <strain evidence="3">cv. Da-Ae</strain>
        <tissue evidence="2">Seedling</tissue>
    </source>
</reference>
<accession>A0ABQ8EGM7</accession>
<keyword evidence="1" id="KW-0812">Transmembrane</keyword>